<keyword evidence="1" id="KW-0175">Coiled coil</keyword>
<evidence type="ECO:0000313" key="5">
    <source>
        <dbReference type="Proteomes" id="UP000691718"/>
    </source>
</evidence>
<reference evidence="4" key="1">
    <citation type="submission" date="2021-04" db="EMBL/GenBank/DDBJ databases">
        <authorList>
            <person name="Tunstrom K."/>
        </authorList>
    </citation>
    <scope>NUCLEOTIDE SEQUENCE</scope>
</reference>
<evidence type="ECO:0000259" key="2">
    <source>
        <dbReference type="Pfam" id="PF03258"/>
    </source>
</evidence>
<dbReference type="Proteomes" id="UP000691718">
    <property type="component" value="Unassembled WGS sequence"/>
</dbReference>
<keyword evidence="5" id="KW-1185">Reference proteome</keyword>
<accession>A0A8S3Y2I5</accession>
<dbReference type="InterPro" id="IPR057251">
    <property type="entry name" value="FP_C"/>
</dbReference>
<evidence type="ECO:0000256" key="1">
    <source>
        <dbReference type="SAM" id="Coils"/>
    </source>
</evidence>
<protein>
    <submittedName>
        <fullName evidence="4">(apollo) hypothetical protein</fullName>
    </submittedName>
</protein>
<feature type="domain" description="FP protein N-terminal" evidence="2">
    <location>
        <begin position="81"/>
        <end position="169"/>
    </location>
</feature>
<sequence length="241" mass="28338">MELRREIRETIHIEMQQMQSTLQFYSDKFDDYEVKMKSYDIRVKMLENQYNNLINQNKNLKVQHGALEQRITILEQAQLANQLEICGIAEEENENLTDITSKICDTFKLNPNNIIKAYRKKNFNKKNSKKPQPAAIVIGLREGNRDQWLLASKNTHKTCRDIGKQGDNKIYFRESLSSHIAYLLWKSKSVLKETGIYKYVWCKNGHILARKNENEKIIRIHSESDIDKLRIMSQDDKNAST</sequence>
<dbReference type="Pfam" id="PF25298">
    <property type="entry name" value="Baculo_FP_2nd"/>
    <property type="match status" value="1"/>
</dbReference>
<comment type="caution">
    <text evidence="4">The sequence shown here is derived from an EMBL/GenBank/DDBJ whole genome shotgun (WGS) entry which is preliminary data.</text>
</comment>
<dbReference type="AlphaFoldDB" id="A0A8S3Y2I5"/>
<feature type="coiled-coil region" evidence="1">
    <location>
        <begin position="29"/>
        <end position="77"/>
    </location>
</feature>
<dbReference type="EMBL" id="CAJQZP010001468">
    <property type="protein sequence ID" value="CAG5049168.1"/>
    <property type="molecule type" value="Genomic_DNA"/>
</dbReference>
<name>A0A8S3Y2I5_PARAO</name>
<proteinExistence type="predicted"/>
<evidence type="ECO:0000259" key="3">
    <source>
        <dbReference type="Pfam" id="PF25298"/>
    </source>
</evidence>
<organism evidence="4 5">
    <name type="scientific">Parnassius apollo</name>
    <name type="common">Apollo butterfly</name>
    <name type="synonym">Papilio apollo</name>
    <dbReference type="NCBI Taxonomy" id="110799"/>
    <lineage>
        <taxon>Eukaryota</taxon>
        <taxon>Metazoa</taxon>
        <taxon>Ecdysozoa</taxon>
        <taxon>Arthropoda</taxon>
        <taxon>Hexapoda</taxon>
        <taxon>Insecta</taxon>
        <taxon>Pterygota</taxon>
        <taxon>Neoptera</taxon>
        <taxon>Endopterygota</taxon>
        <taxon>Lepidoptera</taxon>
        <taxon>Glossata</taxon>
        <taxon>Ditrysia</taxon>
        <taxon>Papilionoidea</taxon>
        <taxon>Papilionidae</taxon>
        <taxon>Parnassiinae</taxon>
        <taxon>Parnassini</taxon>
        <taxon>Parnassius</taxon>
        <taxon>Parnassius</taxon>
    </lineage>
</organism>
<dbReference type="InterPro" id="IPR004941">
    <property type="entry name" value="FP_N"/>
</dbReference>
<dbReference type="OrthoDB" id="6926023at2759"/>
<dbReference type="Pfam" id="PF03258">
    <property type="entry name" value="Baculo_FP"/>
    <property type="match status" value="1"/>
</dbReference>
<gene>
    <name evidence="4" type="ORF">PAPOLLO_LOCUS24420</name>
</gene>
<evidence type="ECO:0000313" key="4">
    <source>
        <dbReference type="EMBL" id="CAG5049168.1"/>
    </source>
</evidence>
<feature type="domain" description="FP protein C-terminal" evidence="3">
    <location>
        <begin position="178"/>
        <end position="229"/>
    </location>
</feature>